<sequence>MTSESRGWVLRYDYNLRARAIRHSKNNRLRTIAQHFYRSTEAEMLARSAIHLATNGVENDKLSRQVNRDEAQVTSRRCASDAPQTTQIADTLSLHQQQFRSIFTPRQLQSTPASSTGARDSSLTEPRFVSFALQAHTATMPSITNTVTALVYLTSAASALPVNVARQQTSECATGTWYYSCDTNVGCFDHDPCTKPTPVSGRAPEKAKDKPTAATSSSSVKTIVPATLYDIYPENPDESSGPVNGVHLETWKDKSQVEQVVVFDGIPEGANNCHLSWRQGPRYSRRFLVKNSDAQADARPLSGFPENDVTYNSIKPFDDQKSIGGPNFSFWDDRKEDIHLVGSVDCAETFSFIVGLRNPKGDSQVYLEQDEHENGWTLTYH</sequence>
<evidence type="ECO:0008006" key="4">
    <source>
        <dbReference type="Google" id="ProtNLM"/>
    </source>
</evidence>
<gene>
    <name evidence="2" type="ORF">FPHYL_1979</name>
</gene>
<feature type="region of interest" description="Disordered" evidence="1">
    <location>
        <begin position="197"/>
        <end position="219"/>
    </location>
</feature>
<proteinExistence type="predicted"/>
<evidence type="ECO:0000313" key="2">
    <source>
        <dbReference type="EMBL" id="KAF5569451.1"/>
    </source>
</evidence>
<comment type="caution">
    <text evidence="2">The sequence shown here is derived from an EMBL/GenBank/DDBJ whole genome shotgun (WGS) entry which is preliminary data.</text>
</comment>
<dbReference type="EMBL" id="JAAOAQ010000061">
    <property type="protein sequence ID" value="KAF5569451.1"/>
    <property type="molecule type" value="Genomic_DNA"/>
</dbReference>
<evidence type="ECO:0000256" key="1">
    <source>
        <dbReference type="SAM" id="MobiDB-lite"/>
    </source>
</evidence>
<dbReference type="AlphaFoldDB" id="A0A8H5NK20"/>
<keyword evidence="3" id="KW-1185">Reference proteome</keyword>
<organism evidence="2 3">
    <name type="scientific">Fusarium phyllophilum</name>
    <dbReference type="NCBI Taxonomy" id="47803"/>
    <lineage>
        <taxon>Eukaryota</taxon>
        <taxon>Fungi</taxon>
        <taxon>Dikarya</taxon>
        <taxon>Ascomycota</taxon>
        <taxon>Pezizomycotina</taxon>
        <taxon>Sordariomycetes</taxon>
        <taxon>Hypocreomycetidae</taxon>
        <taxon>Hypocreales</taxon>
        <taxon>Nectriaceae</taxon>
        <taxon>Fusarium</taxon>
        <taxon>Fusarium fujikuroi species complex</taxon>
    </lineage>
</organism>
<protein>
    <recommendedName>
        <fullName evidence="4">Ubiquitin 3 binding protein But2 C-terminal domain-containing protein</fullName>
    </recommendedName>
</protein>
<dbReference type="Proteomes" id="UP000582016">
    <property type="component" value="Unassembled WGS sequence"/>
</dbReference>
<evidence type="ECO:0000313" key="3">
    <source>
        <dbReference type="Proteomes" id="UP000582016"/>
    </source>
</evidence>
<accession>A0A8H5NK20</accession>
<dbReference type="OrthoDB" id="5431298at2759"/>
<name>A0A8H5NK20_9HYPO</name>
<reference evidence="2 3" key="1">
    <citation type="submission" date="2020-05" db="EMBL/GenBank/DDBJ databases">
        <title>Identification and distribution of gene clusters putatively required for synthesis of sphingolipid metabolism inhibitors in phylogenetically diverse species of the filamentous fungus Fusarium.</title>
        <authorList>
            <person name="Kim H.-S."/>
            <person name="Busman M."/>
            <person name="Brown D.W."/>
            <person name="Divon H."/>
            <person name="Uhlig S."/>
            <person name="Proctor R.H."/>
        </authorList>
    </citation>
    <scope>NUCLEOTIDE SEQUENCE [LARGE SCALE GENOMIC DNA]</scope>
    <source>
        <strain evidence="2 3">NRRL 13617</strain>
    </source>
</reference>